<dbReference type="PIRSF" id="PIRSF020623">
    <property type="entry name" value="PaaX"/>
    <property type="match status" value="1"/>
</dbReference>
<sequence>MKVILRKNDSATSLLLFIYNNFLTHCNKDTIKISSLIQIMKVFGKSETATRMSLSRTVKSGILINKNDGSEVYYTLDSSGRDSINTWNEGMQQFWKRYALRNKPWNKKWYLVNLEFREENKANRSTILEKLQQNGFGILSANTWICPYCQTDELQKILTEFNMNTGVVEMNGEMTINEDMISFVDKVFHLKELEKSYENFIKIFNKKLEETKELYQEEWFVEGGHSLPLLHALGWEFLSIATDDATLPKTLYPAWAGDEAAQLMLELRRILLEATIKYLGKFE</sequence>
<feature type="domain" description="Transcriptional repressor PaaX-like central Cas2-like" evidence="3">
    <location>
        <begin position="103"/>
        <end position="171"/>
    </location>
</feature>
<accession>A0ABT8QXC1</accession>
<dbReference type="InterPro" id="IPR012906">
    <property type="entry name" value="PaaX-like_N"/>
</dbReference>
<organism evidence="4 5">
    <name type="scientific">Desulfosporosinus nitroreducens</name>
    <dbReference type="NCBI Taxonomy" id="2018668"/>
    <lineage>
        <taxon>Bacteria</taxon>
        <taxon>Bacillati</taxon>
        <taxon>Bacillota</taxon>
        <taxon>Clostridia</taxon>
        <taxon>Eubacteriales</taxon>
        <taxon>Desulfitobacteriaceae</taxon>
        <taxon>Desulfosporosinus</taxon>
    </lineage>
</organism>
<evidence type="ECO:0000313" key="4">
    <source>
        <dbReference type="EMBL" id="MDO0824703.1"/>
    </source>
</evidence>
<name>A0ABT8QXC1_9FIRM</name>
<dbReference type="InterPro" id="IPR036388">
    <property type="entry name" value="WH-like_DNA-bd_sf"/>
</dbReference>
<dbReference type="Proteomes" id="UP001176021">
    <property type="component" value="Unassembled WGS sequence"/>
</dbReference>
<dbReference type="PANTHER" id="PTHR30319:SF1">
    <property type="entry name" value="TRANSCRIPTIONAL REPRESSOR PAAX"/>
    <property type="match status" value="1"/>
</dbReference>
<reference evidence="4" key="1">
    <citation type="submission" date="2022-05" db="EMBL/GenBank/DDBJ databases">
        <title>Expanded diversity of anoxic marine methylotrophy in a Black Sea sulfate reducing microorganism.</title>
        <authorList>
            <person name="Fischer P.Q."/>
            <person name="Stams A.J.M."/>
            <person name="Villanueva L."/>
            <person name="Sousa D.Z."/>
        </authorList>
    </citation>
    <scope>NUCLEOTIDE SEQUENCE</scope>
    <source>
        <strain evidence="4">P130</strain>
    </source>
</reference>
<dbReference type="Gene3D" id="3.30.70.2650">
    <property type="match status" value="1"/>
</dbReference>
<dbReference type="InterPro" id="IPR048846">
    <property type="entry name" value="PaaX-like_central"/>
</dbReference>
<feature type="domain" description="Transcriptional repressor PaaX-like N-terminal" evidence="1">
    <location>
        <begin position="11"/>
        <end position="76"/>
    </location>
</feature>
<evidence type="ECO:0000313" key="5">
    <source>
        <dbReference type="Proteomes" id="UP001176021"/>
    </source>
</evidence>
<dbReference type="Pfam" id="PF20803">
    <property type="entry name" value="PaaX_M"/>
    <property type="match status" value="1"/>
</dbReference>
<evidence type="ECO:0000259" key="1">
    <source>
        <dbReference type="Pfam" id="PF07848"/>
    </source>
</evidence>
<dbReference type="EMBL" id="JAMJEV010000016">
    <property type="protein sequence ID" value="MDO0824703.1"/>
    <property type="molecule type" value="Genomic_DNA"/>
</dbReference>
<evidence type="ECO:0000259" key="3">
    <source>
        <dbReference type="Pfam" id="PF20803"/>
    </source>
</evidence>
<comment type="caution">
    <text evidence="4">The sequence shown here is derived from an EMBL/GenBank/DDBJ whole genome shotgun (WGS) entry which is preliminary data.</text>
</comment>
<dbReference type="Pfam" id="PF07848">
    <property type="entry name" value="PaaX"/>
    <property type="match status" value="1"/>
</dbReference>
<gene>
    <name evidence="4" type="ORF">M8H41_17870</name>
</gene>
<protein>
    <submittedName>
        <fullName evidence="4">Uncharacterized protein</fullName>
    </submittedName>
</protein>
<keyword evidence="5" id="KW-1185">Reference proteome</keyword>
<dbReference type="PANTHER" id="PTHR30319">
    <property type="entry name" value="PHENYLACETIC ACID REGULATOR-RELATED TRANSCRIPTIONAL REPRESSOR"/>
    <property type="match status" value="1"/>
</dbReference>
<dbReference type="InterPro" id="IPR011965">
    <property type="entry name" value="PaaX_trns_reg"/>
</dbReference>
<dbReference type="InterPro" id="IPR013225">
    <property type="entry name" value="PaaX_C"/>
</dbReference>
<dbReference type="Gene3D" id="1.10.10.10">
    <property type="entry name" value="Winged helix-like DNA-binding domain superfamily/Winged helix DNA-binding domain"/>
    <property type="match status" value="1"/>
</dbReference>
<dbReference type="RefSeq" id="WP_302049542.1">
    <property type="nucleotide sequence ID" value="NZ_JAMJEV010000016.1"/>
</dbReference>
<evidence type="ECO:0000259" key="2">
    <source>
        <dbReference type="Pfam" id="PF08223"/>
    </source>
</evidence>
<proteinExistence type="predicted"/>
<dbReference type="Pfam" id="PF08223">
    <property type="entry name" value="PaaX_C"/>
    <property type="match status" value="1"/>
</dbReference>
<feature type="domain" description="Transcriptional repressor PaaX-like C-terminal" evidence="2">
    <location>
        <begin position="188"/>
        <end position="279"/>
    </location>
</feature>